<dbReference type="Proteomes" id="UP000529417">
    <property type="component" value="Unassembled WGS sequence"/>
</dbReference>
<sequence length="216" mass="23843">MIRLWHVPQSRSFRVLWLLEEMGAAYQVIPCSFLDGSLRAAEHLARSPAGRVPAAEIDGQALFESGAILQLLVETRAPDLAPGPGDAERAAWLQWLHFAETIGAHLANLTQQHIVLREDWMRSPTVMRLEARRLAICLQAAAAQAGDGWLLERFSAADVAVGYGFVIGQRFVDLGDIPGAQAYLERIAARPAFQRALERDGPAQIYTRDFYSPPEG</sequence>
<reference evidence="2 3" key="1">
    <citation type="journal article" date="2000" name="Arch. Microbiol.">
        <title>Rhodobaca bogoriensis gen. nov. and sp. nov., an alkaliphilic purple nonsulfur bacterium from African Rift Valley soda lakes.</title>
        <authorList>
            <person name="Milford A.D."/>
            <person name="Achenbach L.A."/>
            <person name="Jung D.O."/>
            <person name="Madigan M.T."/>
        </authorList>
    </citation>
    <scope>NUCLEOTIDE SEQUENCE [LARGE SCALE GENOMIC DNA]</scope>
    <source>
        <strain evidence="2 3">2376</strain>
    </source>
</reference>
<dbReference type="InterPro" id="IPR040079">
    <property type="entry name" value="Glutathione_S-Trfase"/>
</dbReference>
<protein>
    <submittedName>
        <fullName evidence="2">Glutathione S-transferase</fullName>
    </submittedName>
</protein>
<dbReference type="SFLD" id="SFLDG00358">
    <property type="entry name" value="Main_(cytGST)"/>
    <property type="match status" value="1"/>
</dbReference>
<dbReference type="PROSITE" id="PS50404">
    <property type="entry name" value="GST_NTER"/>
    <property type="match status" value="1"/>
</dbReference>
<evidence type="ECO:0000313" key="3">
    <source>
        <dbReference type="Proteomes" id="UP000529417"/>
    </source>
</evidence>
<dbReference type="PANTHER" id="PTHR44051:SF8">
    <property type="entry name" value="GLUTATHIONE S-TRANSFERASE GSTA"/>
    <property type="match status" value="1"/>
</dbReference>
<gene>
    <name evidence="2" type="ORF">HUK65_08745</name>
</gene>
<dbReference type="SUPFAM" id="SSF52833">
    <property type="entry name" value="Thioredoxin-like"/>
    <property type="match status" value="1"/>
</dbReference>
<dbReference type="InterPro" id="IPR036249">
    <property type="entry name" value="Thioredoxin-like_sf"/>
</dbReference>
<dbReference type="Gene3D" id="3.40.30.10">
    <property type="entry name" value="Glutaredoxin"/>
    <property type="match status" value="1"/>
</dbReference>
<dbReference type="PANTHER" id="PTHR44051">
    <property type="entry name" value="GLUTATHIONE S-TRANSFERASE-RELATED"/>
    <property type="match status" value="1"/>
</dbReference>
<dbReference type="SFLD" id="SFLDS00019">
    <property type="entry name" value="Glutathione_Transferase_(cytos"/>
    <property type="match status" value="1"/>
</dbReference>
<dbReference type="SUPFAM" id="SSF47616">
    <property type="entry name" value="GST C-terminal domain-like"/>
    <property type="match status" value="1"/>
</dbReference>
<evidence type="ECO:0000259" key="1">
    <source>
        <dbReference type="PROSITE" id="PS50404"/>
    </source>
</evidence>
<feature type="domain" description="GST N-terminal" evidence="1">
    <location>
        <begin position="1"/>
        <end position="80"/>
    </location>
</feature>
<evidence type="ECO:0000313" key="2">
    <source>
        <dbReference type="EMBL" id="NYS25081.1"/>
    </source>
</evidence>
<keyword evidence="3" id="KW-1185">Reference proteome</keyword>
<dbReference type="InterPro" id="IPR004045">
    <property type="entry name" value="Glutathione_S-Trfase_N"/>
</dbReference>
<name>A0A7Z0HZD1_9RHOB</name>
<dbReference type="SFLD" id="SFLDG01150">
    <property type="entry name" value="Main.1:_Beta-like"/>
    <property type="match status" value="1"/>
</dbReference>
<dbReference type="InterPro" id="IPR036282">
    <property type="entry name" value="Glutathione-S-Trfase_C_sf"/>
</dbReference>
<accession>A0A7Z0HZD1</accession>
<dbReference type="Pfam" id="PF02798">
    <property type="entry name" value="GST_N"/>
    <property type="match status" value="1"/>
</dbReference>
<dbReference type="EMBL" id="JACBXS010000014">
    <property type="protein sequence ID" value="NYS25081.1"/>
    <property type="molecule type" value="Genomic_DNA"/>
</dbReference>
<dbReference type="Gene3D" id="1.20.1050.10">
    <property type="match status" value="1"/>
</dbReference>
<dbReference type="AlphaFoldDB" id="A0A7Z0HZD1"/>
<comment type="caution">
    <text evidence="2">The sequence shown here is derived from an EMBL/GenBank/DDBJ whole genome shotgun (WGS) entry which is preliminary data.</text>
</comment>
<dbReference type="CDD" id="cd03046">
    <property type="entry name" value="GST_N_GTT1_like"/>
    <property type="match status" value="1"/>
</dbReference>
<dbReference type="GO" id="GO:0016740">
    <property type="term" value="F:transferase activity"/>
    <property type="evidence" value="ECO:0007669"/>
    <property type="project" value="UniProtKB-KW"/>
</dbReference>
<dbReference type="RefSeq" id="WP_179905784.1">
    <property type="nucleotide sequence ID" value="NZ_JACBXS010000014.1"/>
</dbReference>
<proteinExistence type="predicted"/>
<keyword evidence="2" id="KW-0808">Transferase</keyword>
<organism evidence="2 3">
    <name type="scientific">Rhabdonatronobacter sediminivivens</name>
    <dbReference type="NCBI Taxonomy" id="2743469"/>
    <lineage>
        <taxon>Bacteria</taxon>
        <taxon>Pseudomonadati</taxon>
        <taxon>Pseudomonadota</taxon>
        <taxon>Alphaproteobacteria</taxon>
        <taxon>Rhodobacterales</taxon>
        <taxon>Paracoccaceae</taxon>
        <taxon>Rhabdonatronobacter</taxon>
    </lineage>
</organism>